<reference evidence="2 3" key="1">
    <citation type="journal article" date="2023" name="Sci. Data">
        <title>Genome assembly of the Korean intertidal mud-creeper Batillaria attramentaria.</title>
        <authorList>
            <person name="Patra A.K."/>
            <person name="Ho P.T."/>
            <person name="Jun S."/>
            <person name="Lee S.J."/>
            <person name="Kim Y."/>
            <person name="Won Y.J."/>
        </authorList>
    </citation>
    <scope>NUCLEOTIDE SEQUENCE [LARGE SCALE GENOMIC DNA]</scope>
    <source>
        <strain evidence="2">Wonlab-2016</strain>
    </source>
</reference>
<evidence type="ECO:0000313" key="2">
    <source>
        <dbReference type="EMBL" id="KAK7487771.1"/>
    </source>
</evidence>
<organism evidence="2 3">
    <name type="scientific">Batillaria attramentaria</name>
    <dbReference type="NCBI Taxonomy" id="370345"/>
    <lineage>
        <taxon>Eukaryota</taxon>
        <taxon>Metazoa</taxon>
        <taxon>Spiralia</taxon>
        <taxon>Lophotrochozoa</taxon>
        <taxon>Mollusca</taxon>
        <taxon>Gastropoda</taxon>
        <taxon>Caenogastropoda</taxon>
        <taxon>Sorbeoconcha</taxon>
        <taxon>Cerithioidea</taxon>
        <taxon>Batillariidae</taxon>
        <taxon>Batillaria</taxon>
    </lineage>
</organism>
<feature type="compositionally biased region" description="Polar residues" evidence="1">
    <location>
        <begin position="78"/>
        <end position="95"/>
    </location>
</feature>
<proteinExistence type="predicted"/>
<feature type="region of interest" description="Disordered" evidence="1">
    <location>
        <begin position="56"/>
        <end position="95"/>
    </location>
</feature>
<dbReference type="Proteomes" id="UP001519460">
    <property type="component" value="Unassembled WGS sequence"/>
</dbReference>
<name>A0ABD0KL28_9CAEN</name>
<dbReference type="AlphaFoldDB" id="A0ABD0KL28"/>
<keyword evidence="3" id="KW-1185">Reference proteome</keyword>
<accession>A0ABD0KL28</accession>
<evidence type="ECO:0000313" key="3">
    <source>
        <dbReference type="Proteomes" id="UP001519460"/>
    </source>
</evidence>
<comment type="caution">
    <text evidence="2">The sequence shown here is derived from an EMBL/GenBank/DDBJ whole genome shotgun (WGS) entry which is preliminary data.</text>
</comment>
<sequence>MRVKSFDLCLPVWRKRSARHEPQLYLISQLDKLIVGKNNTTTTNTTTIRTENMIHTSVTEDSRTQKRDQLASVASGWQMPSDNQVRCRSPTTLRS</sequence>
<evidence type="ECO:0000256" key="1">
    <source>
        <dbReference type="SAM" id="MobiDB-lite"/>
    </source>
</evidence>
<dbReference type="EMBL" id="JACVVK020000160">
    <property type="protein sequence ID" value="KAK7487771.1"/>
    <property type="molecule type" value="Genomic_DNA"/>
</dbReference>
<gene>
    <name evidence="2" type="ORF">BaRGS_00021038</name>
</gene>
<protein>
    <submittedName>
        <fullName evidence="2">Uncharacterized protein</fullName>
    </submittedName>
</protein>
<feature type="compositionally biased region" description="Basic and acidic residues" evidence="1">
    <location>
        <begin position="58"/>
        <end position="69"/>
    </location>
</feature>